<keyword evidence="1" id="KW-0675">Receptor</keyword>
<accession>A0ACB9TIX9</accession>
<dbReference type="Proteomes" id="UP001056778">
    <property type="component" value="Chromosome 2"/>
</dbReference>
<evidence type="ECO:0000313" key="1">
    <source>
        <dbReference type="EMBL" id="KAI4466760.1"/>
    </source>
</evidence>
<evidence type="ECO:0000313" key="2">
    <source>
        <dbReference type="Proteomes" id="UP001056778"/>
    </source>
</evidence>
<protein>
    <submittedName>
        <fullName evidence="1">Invertebrate gustatory receptor</fullName>
    </submittedName>
</protein>
<proteinExistence type="predicted"/>
<comment type="caution">
    <text evidence="1">The sequence shown here is derived from an EMBL/GenBank/DDBJ whole genome shotgun (WGS) entry which is preliminary data.</text>
</comment>
<gene>
    <name evidence="1" type="ORF">MML48_2g00008160</name>
</gene>
<sequence>MEERDLYNSIAPLMYVTNMLSLSNVKMNKHRNRLVISYSNLIFNVIIAAVFFGCSIYATQNSMRDLDESMNSISEATDTFELYSAMITQTIAMLAMCVNSKRFISFFRRLNQVDRKMSVLGEQVSSETNKKFVVTGMSLVTIEFLITFLPDYFLFVDNETTVYLATSYYPIISTGLFKVQLTTLIYFLWQRFFAINRMLRKLKQWIEREKGNKKNTVRLLKSGNSYAEIVATIHNIFNELCALVHSINYLYGLQLLLAMCSAFALCARQIHGSYITLKDLTVRYPLTDVYFSCQWAFVQVMEIFIIIIFAEKTENEINKTVFNLHALYHCNTEEKYLQIEIREFALHMSHKHVRFHVCGFFNVDYSLITTIPARSRKF</sequence>
<name>A0ACB9TIX9_HOLOL</name>
<keyword evidence="2" id="KW-1185">Reference proteome</keyword>
<dbReference type="EMBL" id="CM043016">
    <property type="protein sequence ID" value="KAI4466760.1"/>
    <property type="molecule type" value="Genomic_DNA"/>
</dbReference>
<organism evidence="1 2">
    <name type="scientific">Holotrichia oblita</name>
    <name type="common">Chafer beetle</name>
    <dbReference type="NCBI Taxonomy" id="644536"/>
    <lineage>
        <taxon>Eukaryota</taxon>
        <taxon>Metazoa</taxon>
        <taxon>Ecdysozoa</taxon>
        <taxon>Arthropoda</taxon>
        <taxon>Hexapoda</taxon>
        <taxon>Insecta</taxon>
        <taxon>Pterygota</taxon>
        <taxon>Neoptera</taxon>
        <taxon>Endopterygota</taxon>
        <taxon>Coleoptera</taxon>
        <taxon>Polyphaga</taxon>
        <taxon>Scarabaeiformia</taxon>
        <taxon>Scarabaeidae</taxon>
        <taxon>Melolonthinae</taxon>
        <taxon>Holotrichia</taxon>
    </lineage>
</organism>
<reference evidence="1" key="1">
    <citation type="submission" date="2022-04" db="EMBL/GenBank/DDBJ databases">
        <title>Chromosome-scale genome assembly of Holotrichia oblita Faldermann.</title>
        <authorList>
            <person name="Rongchong L."/>
        </authorList>
    </citation>
    <scope>NUCLEOTIDE SEQUENCE</scope>
    <source>
        <strain evidence="1">81SQS9</strain>
    </source>
</reference>